<evidence type="ECO:0000256" key="2">
    <source>
        <dbReference type="ARBA" id="ARBA00022679"/>
    </source>
</evidence>
<reference evidence="3" key="1">
    <citation type="submission" date="2021-04" db="EMBL/GenBank/DDBJ databases">
        <title>Microbacterium tenobrionis sp. nov. and Microbacterium allomyrinae sp. nov., isolated from larvae of Tenobrio molitor and Allomyrina dichotoma, respectively.</title>
        <authorList>
            <person name="Lee S.D."/>
        </authorList>
    </citation>
    <scope>NUCLEOTIDE SEQUENCE</scope>
    <source>
        <strain evidence="3">BWT-G7</strain>
    </source>
</reference>
<keyword evidence="4" id="KW-1185">Reference proteome</keyword>
<dbReference type="InterPro" id="IPR004629">
    <property type="entry name" value="WecG_TagA_CpsF"/>
</dbReference>
<dbReference type="GO" id="GO:0016758">
    <property type="term" value="F:hexosyltransferase activity"/>
    <property type="evidence" value="ECO:0007669"/>
    <property type="project" value="TreeGrafter"/>
</dbReference>
<dbReference type="PANTHER" id="PTHR34136">
    <property type="match status" value="1"/>
</dbReference>
<keyword evidence="2" id="KW-0808">Transferase</keyword>
<comment type="caution">
    <text evidence="3">The sequence shown here is derived from an EMBL/GenBank/DDBJ whole genome shotgun (WGS) entry which is preliminary data.</text>
</comment>
<dbReference type="CDD" id="cd06533">
    <property type="entry name" value="Glyco_transf_WecG_TagA"/>
    <property type="match status" value="1"/>
</dbReference>
<keyword evidence="1" id="KW-0328">Glycosyltransferase</keyword>
<dbReference type="EMBL" id="JAGTTN010000004">
    <property type="protein sequence ID" value="MCC2033031.1"/>
    <property type="molecule type" value="Genomic_DNA"/>
</dbReference>
<evidence type="ECO:0000313" key="3">
    <source>
        <dbReference type="EMBL" id="MCC2033031.1"/>
    </source>
</evidence>
<protein>
    <submittedName>
        <fullName evidence="3">WecB/TagA/CpsF family glycosyltransferase</fullName>
    </submittedName>
</protein>
<evidence type="ECO:0000256" key="1">
    <source>
        <dbReference type="ARBA" id="ARBA00022676"/>
    </source>
</evidence>
<gene>
    <name evidence="3" type="ORF">KEC57_12655</name>
</gene>
<dbReference type="RefSeq" id="WP_229384999.1">
    <property type="nucleotide sequence ID" value="NZ_JAGTTN010000004.1"/>
</dbReference>
<dbReference type="AlphaFoldDB" id="A0A9X1LWC9"/>
<accession>A0A9X1LWC9</accession>
<name>A0A9X1LWC9_9MICO</name>
<dbReference type="NCBIfam" id="TIGR00696">
    <property type="entry name" value="wecG_tagA_cpsF"/>
    <property type="match status" value="1"/>
</dbReference>
<proteinExistence type="predicted"/>
<evidence type="ECO:0000313" key="4">
    <source>
        <dbReference type="Proteomes" id="UP001139354"/>
    </source>
</evidence>
<dbReference type="PANTHER" id="PTHR34136:SF1">
    <property type="entry name" value="UDP-N-ACETYL-D-MANNOSAMINURONIC ACID TRANSFERASE"/>
    <property type="match status" value="1"/>
</dbReference>
<dbReference type="Pfam" id="PF03808">
    <property type="entry name" value="Glyco_tran_WecG"/>
    <property type="match status" value="1"/>
</dbReference>
<dbReference type="Proteomes" id="UP001139354">
    <property type="component" value="Unassembled WGS sequence"/>
</dbReference>
<organism evidence="3 4">
    <name type="scientific">Microbacterium allomyrinae</name>
    <dbReference type="NCBI Taxonomy" id="2830666"/>
    <lineage>
        <taxon>Bacteria</taxon>
        <taxon>Bacillati</taxon>
        <taxon>Actinomycetota</taxon>
        <taxon>Actinomycetes</taxon>
        <taxon>Micrococcales</taxon>
        <taxon>Microbacteriaceae</taxon>
        <taxon>Microbacterium</taxon>
    </lineage>
</organism>
<sequence length="306" mass="32879">MSKEAIVVHIEDGKVDGTTPATVTRGAIPLTKPPFPAPARTARDLTAEMPTLEIDGVTVHLIEAGPAVATIAEAAARHGARPLAVASINLDHIHHFGTSQGAAVAPAMGARPAGEGVEWLNLIDGSPIAHQALRATGIAYPKLSGSDLIGPILDHTAILHQRIGVLGGSADVSDLVRTRIASDWPGLRFAGHWTPPRETLLSPDRSRGLAERIRRARPDILLVCLGKPRQEEWIDLYGDQTGAGALLAFGAVVDFLAGRVSRAPAWVSHAGFEWAWRLLREPRRLSRRYLIEGPPAYLAVRRRTHV</sequence>